<dbReference type="InterPro" id="IPR042420">
    <property type="entry name" value="RAI14/UACA"/>
</dbReference>
<evidence type="ECO:0000256" key="5">
    <source>
        <dbReference type="SAM" id="MobiDB-lite"/>
    </source>
</evidence>
<proteinExistence type="predicted"/>
<feature type="repeat" description="ANK" evidence="3">
    <location>
        <begin position="162"/>
        <end position="194"/>
    </location>
</feature>
<feature type="region of interest" description="Disordered" evidence="5">
    <location>
        <begin position="1131"/>
        <end position="1154"/>
    </location>
</feature>
<organism evidence="6 7">
    <name type="scientific">Littorina saxatilis</name>
    <dbReference type="NCBI Taxonomy" id="31220"/>
    <lineage>
        <taxon>Eukaryota</taxon>
        <taxon>Metazoa</taxon>
        <taxon>Spiralia</taxon>
        <taxon>Lophotrochozoa</taxon>
        <taxon>Mollusca</taxon>
        <taxon>Gastropoda</taxon>
        <taxon>Caenogastropoda</taxon>
        <taxon>Littorinimorpha</taxon>
        <taxon>Littorinoidea</taxon>
        <taxon>Littorinidae</taxon>
        <taxon>Littorina</taxon>
    </lineage>
</organism>
<dbReference type="InterPro" id="IPR027267">
    <property type="entry name" value="AH/BAR_dom_sf"/>
</dbReference>
<evidence type="ECO:0000256" key="4">
    <source>
        <dbReference type="SAM" id="Coils"/>
    </source>
</evidence>
<feature type="repeat" description="ANK" evidence="3">
    <location>
        <begin position="96"/>
        <end position="128"/>
    </location>
</feature>
<feature type="region of interest" description="Disordered" evidence="5">
    <location>
        <begin position="440"/>
        <end position="474"/>
    </location>
</feature>
<dbReference type="GO" id="GO:0003779">
    <property type="term" value="F:actin binding"/>
    <property type="evidence" value="ECO:0007669"/>
    <property type="project" value="InterPro"/>
</dbReference>
<keyword evidence="7" id="KW-1185">Reference proteome</keyword>
<dbReference type="Pfam" id="PF00023">
    <property type="entry name" value="Ank"/>
    <property type="match status" value="1"/>
</dbReference>
<name>A0AAN9C2N2_9CAEN</name>
<dbReference type="SUPFAM" id="SSF103657">
    <property type="entry name" value="BAR/IMD domain-like"/>
    <property type="match status" value="1"/>
</dbReference>
<dbReference type="PANTHER" id="PTHR24129">
    <property type="entry name" value="ANKYCORBIN"/>
    <property type="match status" value="1"/>
</dbReference>
<comment type="caution">
    <text evidence="6">The sequence shown here is derived from an EMBL/GenBank/DDBJ whole genome shotgun (WGS) entry which is preliminary data.</text>
</comment>
<feature type="compositionally biased region" description="Basic and acidic residues" evidence="5">
    <location>
        <begin position="445"/>
        <end position="455"/>
    </location>
</feature>
<evidence type="ECO:0000313" key="7">
    <source>
        <dbReference type="Proteomes" id="UP001374579"/>
    </source>
</evidence>
<feature type="compositionally biased region" description="Low complexity" evidence="5">
    <location>
        <begin position="278"/>
        <end position="296"/>
    </location>
</feature>
<feature type="repeat" description="ANK" evidence="3">
    <location>
        <begin position="63"/>
        <end position="95"/>
    </location>
</feature>
<feature type="compositionally biased region" description="Basic and acidic residues" evidence="5">
    <location>
        <begin position="465"/>
        <end position="474"/>
    </location>
</feature>
<feature type="repeat" description="ANK" evidence="3">
    <location>
        <begin position="195"/>
        <end position="227"/>
    </location>
</feature>
<evidence type="ECO:0000256" key="2">
    <source>
        <dbReference type="ARBA" id="ARBA00023054"/>
    </source>
</evidence>
<feature type="coiled-coil region" evidence="4">
    <location>
        <begin position="481"/>
        <end position="508"/>
    </location>
</feature>
<sequence length="1215" mass="134501">MSSKRVRNLFNKFGRTKSRSTTDLSEWSKSDEKLMKAVEAQDAKKVSSILSKKPMVPAKLGPRGHSIFHVACALGNPQIVELLLKETDDVNDLTIQGNTCLQLAAAKGHEQVVQRLMQSGAEIDMRDSNDMTALHHACAGLHYGSVHALLQGGSDPRCVEKGGKTPLFYAAHRGEIAICKLLVDKGADVNAGDKMHITPLMVAAKEGKREACEFLLKRGANPNTADREGHMALFYAMSSGHSELREVFANAPTHASWGLSNTDPGASKQAEEEEEGESTLVAQSQLSSSSQVDTVTNFTHDASPPTLRPADAVRSLASSDAETISQSEDESPNLRSRASDPTGLSSGRMSPLVKDTPAYKELEAEHEQLSEEYHTLSIENLRLRDKLDFLQQRMNGKHEQGNGAKEVSKEVQHEIRNLKNLLEEEKERCKELESHLAVKATEGAEVSKDPDSWHDSDDEELFDSQGKKTKDGKDVNDKQMVALLRSQILSLRQENDQLRNNAQALHNGYHESSQHKAGEGEEGKAGSNMTDPERRISTLEAEKHELKAELLKLKESATSQELSGALGQEELLLNNSKLELEMQGLRSAVEALEGEKKALQQTVTGLEEEKAAIPSDKVAVLNSAKVMEEVTFDSEGFVEGQDMTKEEFLQAQNDQLKEQCRLLTDELTKLRGTFDAILKAGDTLQSDYDQLQAEKDRIHDELDVLATEKNDLSHPQMAKENEFLLSDGNAMHEDLKKLVQELEKLQEKYRKVCTEKDQLQHQQDAVNIAGKVGEVARLLEEREKMQGRLSEAEDTAAKLTHDQAILLEEVQSLQDSVASLTTERDALHAEVEDAEALVSQHEALTLEYAQLEIDFNELLKDKEILEADLQGGEGSEGLSRRISESSPDMKVIVEERDLLITERDQLELTIKELSHENALLEEELESLRTRLAKDGGGNGSHIGGSVQLEMTVRQLSKENAELEEELANAQEQISELEAQLEDTKAAASEDSDVEALRAGITQLEATVTELSQENADLEDELTSVKGQLEENRQLLEGTGSSASDSTVQKLKAENWKLESKVEELERKVAESRQNGDLEPSSTTLNNNIKEEDRLLLAVEELEREKTALKSQLDSVQKRLALLEGGSGEEAVNGIADNGDTGSVISKSSKETEKMGRLKEQVDRLHQELAETEQIHTDTVNTYRTHLLSAVQGHMDPDVKEALHSIIEMRSMEQFC</sequence>
<dbReference type="InterPro" id="IPR036770">
    <property type="entry name" value="Ankyrin_rpt-contain_sf"/>
</dbReference>
<feature type="coiled-coil region" evidence="4">
    <location>
        <begin position="646"/>
        <end position="868"/>
    </location>
</feature>
<dbReference type="InterPro" id="IPR002110">
    <property type="entry name" value="Ankyrin_rpt"/>
</dbReference>
<dbReference type="EMBL" id="JBAMIC010000001">
    <property type="protein sequence ID" value="KAK7116301.1"/>
    <property type="molecule type" value="Genomic_DNA"/>
</dbReference>
<dbReference type="PANTHER" id="PTHR24129:SF2">
    <property type="entry name" value="DUF3447 DOMAIN-CONTAINING PROTEIN"/>
    <property type="match status" value="1"/>
</dbReference>
<evidence type="ECO:0000256" key="1">
    <source>
        <dbReference type="ARBA" id="ARBA00022737"/>
    </source>
</evidence>
<reference evidence="6 7" key="1">
    <citation type="submission" date="2024-02" db="EMBL/GenBank/DDBJ databases">
        <title>Chromosome-scale genome assembly of the rough periwinkle Littorina saxatilis.</title>
        <authorList>
            <person name="De Jode A."/>
            <person name="Faria R."/>
            <person name="Formenti G."/>
            <person name="Sims Y."/>
            <person name="Smith T.P."/>
            <person name="Tracey A."/>
            <person name="Wood J.M.D."/>
            <person name="Zagrodzka Z.B."/>
            <person name="Johannesson K."/>
            <person name="Butlin R.K."/>
            <person name="Leder E.H."/>
        </authorList>
    </citation>
    <scope>NUCLEOTIDE SEQUENCE [LARGE SCALE GENOMIC DNA]</scope>
    <source>
        <strain evidence="6">Snail1</strain>
        <tissue evidence="6">Muscle</tissue>
    </source>
</reference>
<keyword evidence="3" id="KW-0040">ANK repeat</keyword>
<feature type="coiled-coil region" evidence="4">
    <location>
        <begin position="536"/>
        <end position="609"/>
    </location>
</feature>
<feature type="region of interest" description="Disordered" evidence="5">
    <location>
        <begin position="509"/>
        <end position="532"/>
    </location>
</feature>
<evidence type="ECO:0000313" key="6">
    <source>
        <dbReference type="EMBL" id="KAK7116301.1"/>
    </source>
</evidence>
<accession>A0AAN9C2N2</accession>
<keyword evidence="1" id="KW-0677">Repeat</keyword>
<protein>
    <submittedName>
        <fullName evidence="6">Uncharacterized protein</fullName>
    </submittedName>
</protein>
<dbReference type="PRINTS" id="PR01415">
    <property type="entry name" value="ANKYRIN"/>
</dbReference>
<feature type="coiled-coil region" evidence="4">
    <location>
        <begin position="896"/>
        <end position="1118"/>
    </location>
</feature>
<dbReference type="PROSITE" id="PS50297">
    <property type="entry name" value="ANK_REP_REGION"/>
    <property type="match status" value="4"/>
</dbReference>
<feature type="compositionally biased region" description="Polar residues" evidence="5">
    <location>
        <begin position="316"/>
        <end position="326"/>
    </location>
</feature>
<dbReference type="PROSITE" id="PS50088">
    <property type="entry name" value="ANK_REPEAT"/>
    <property type="match status" value="4"/>
</dbReference>
<keyword evidence="2 4" id="KW-0175">Coiled coil</keyword>
<evidence type="ECO:0000256" key="3">
    <source>
        <dbReference type="PROSITE-ProRule" id="PRU00023"/>
    </source>
</evidence>
<feature type="region of interest" description="Disordered" evidence="5">
    <location>
        <begin position="255"/>
        <end position="353"/>
    </location>
</feature>
<dbReference type="SMART" id="SM00248">
    <property type="entry name" value="ANK"/>
    <property type="match status" value="5"/>
</dbReference>
<dbReference type="Gene3D" id="1.25.40.20">
    <property type="entry name" value="Ankyrin repeat-containing domain"/>
    <property type="match status" value="2"/>
</dbReference>
<dbReference type="Pfam" id="PF12796">
    <property type="entry name" value="Ank_2"/>
    <property type="match status" value="2"/>
</dbReference>
<dbReference type="Proteomes" id="UP001374579">
    <property type="component" value="Unassembled WGS sequence"/>
</dbReference>
<gene>
    <name evidence="6" type="ORF">V1264_002006</name>
</gene>
<dbReference type="AlphaFoldDB" id="A0AAN9C2N2"/>
<dbReference type="SUPFAM" id="SSF48403">
    <property type="entry name" value="Ankyrin repeat"/>
    <property type="match status" value="1"/>
</dbReference>
<feature type="compositionally biased region" description="Basic and acidic residues" evidence="5">
    <location>
        <begin position="509"/>
        <end position="524"/>
    </location>
</feature>